<gene>
    <name evidence="1" type="ORF">O987_02350</name>
</gene>
<accession>A0A076PGB4</accession>
<dbReference type="HOGENOM" id="CLU_079350_0_0_4"/>
<dbReference type="Pfam" id="PF08889">
    <property type="entry name" value="WbqC"/>
    <property type="match status" value="1"/>
</dbReference>
<evidence type="ECO:0000313" key="2">
    <source>
        <dbReference type="Proteomes" id="UP000028782"/>
    </source>
</evidence>
<sequence length="232" mass="27757">MKISIMQPYFFPYIGYYQLAYSVDEFIFFDDVNFIKKGYINRNEILLNKERFRFNLPIHGISQFKKINEHFYIEDFRKFKNHLTLAYRDAPFFMPVMSMIEEILQSEKFNVAEINSKTLIYVFQYLKIPRLFSFSSDLDISDSYSGEDRIIEICKLKKCSSYHNAAGGRNLYKKESFSKNNIDIGFMKNETENYMQGNSRFIFEKNLSMLDVLMWCPPQKIVELLKQYKIES</sequence>
<dbReference type="RefSeq" id="WP_043370711.1">
    <property type="nucleotide sequence ID" value="NZ_CP006704.1"/>
</dbReference>
<name>A0A076PGB4_COMTE</name>
<reference evidence="1 2" key="1">
    <citation type="journal article" date="2014" name="Genome Announc.">
        <title>Complete Genome Sequence of Polychlorinated Biphenyl Degrader Comamonas testosteroni TK102 (NBRC 109938).</title>
        <authorList>
            <person name="Fukuda K."/>
            <person name="Hosoyama A."/>
            <person name="Tsuchikane K."/>
            <person name="Ohji S."/>
            <person name="Yamazoe A."/>
            <person name="Fujita N."/>
            <person name="Shintani M."/>
            <person name="Kimbara K."/>
        </authorList>
    </citation>
    <scope>NUCLEOTIDE SEQUENCE [LARGE SCALE GENOMIC DNA]</scope>
    <source>
        <strain evidence="1">TK102</strain>
    </source>
</reference>
<dbReference type="Proteomes" id="UP000028782">
    <property type="component" value="Chromosome"/>
</dbReference>
<dbReference type="EMBL" id="CP006704">
    <property type="protein sequence ID" value="AIJ44658.1"/>
    <property type="molecule type" value="Genomic_DNA"/>
</dbReference>
<evidence type="ECO:0000313" key="1">
    <source>
        <dbReference type="EMBL" id="AIJ44658.1"/>
    </source>
</evidence>
<dbReference type="KEGG" id="ctes:O987_02350"/>
<evidence type="ECO:0008006" key="3">
    <source>
        <dbReference type="Google" id="ProtNLM"/>
    </source>
</evidence>
<dbReference type="InterPro" id="IPR014985">
    <property type="entry name" value="WbqC"/>
</dbReference>
<organism evidence="1 2">
    <name type="scientific">Comamonas testosteroni TK102</name>
    <dbReference type="NCBI Taxonomy" id="1392005"/>
    <lineage>
        <taxon>Bacteria</taxon>
        <taxon>Pseudomonadati</taxon>
        <taxon>Pseudomonadota</taxon>
        <taxon>Betaproteobacteria</taxon>
        <taxon>Burkholderiales</taxon>
        <taxon>Comamonadaceae</taxon>
        <taxon>Comamonas</taxon>
    </lineage>
</organism>
<dbReference type="AlphaFoldDB" id="A0A076PGB4"/>
<protein>
    <recommendedName>
        <fullName evidence="3">WbqC-like protein</fullName>
    </recommendedName>
</protein>
<proteinExistence type="predicted"/>